<comment type="caution">
    <text evidence="2">The sequence shown here is derived from an EMBL/GenBank/DDBJ whole genome shotgun (WGS) entry which is preliminary data.</text>
</comment>
<keyword evidence="3" id="KW-1185">Reference proteome</keyword>
<dbReference type="Proteomes" id="UP000324091">
    <property type="component" value="Chromosome 6"/>
</dbReference>
<name>A0A5C6N0G7_9TELE</name>
<evidence type="ECO:0000313" key="3">
    <source>
        <dbReference type="Proteomes" id="UP000324091"/>
    </source>
</evidence>
<gene>
    <name evidence="2" type="ORF">D4764_06G0007500</name>
</gene>
<protein>
    <submittedName>
        <fullName evidence="2">Uncharacterized protein</fullName>
    </submittedName>
</protein>
<feature type="compositionally biased region" description="Polar residues" evidence="1">
    <location>
        <begin position="1"/>
        <end position="10"/>
    </location>
</feature>
<feature type="region of interest" description="Disordered" evidence="1">
    <location>
        <begin position="1"/>
        <end position="93"/>
    </location>
</feature>
<proteinExistence type="predicted"/>
<evidence type="ECO:0000256" key="1">
    <source>
        <dbReference type="SAM" id="MobiDB-lite"/>
    </source>
</evidence>
<accession>A0A5C6N0G7</accession>
<reference evidence="2 3" key="1">
    <citation type="submission" date="2019-04" db="EMBL/GenBank/DDBJ databases">
        <title>Chromosome genome assembly for Takifugu flavidus.</title>
        <authorList>
            <person name="Xiao S."/>
        </authorList>
    </citation>
    <scope>NUCLEOTIDE SEQUENCE [LARGE SCALE GENOMIC DNA]</scope>
    <source>
        <strain evidence="2">HTHZ2018</strain>
        <tissue evidence="2">Muscle</tissue>
    </source>
</reference>
<feature type="compositionally biased region" description="Low complexity" evidence="1">
    <location>
        <begin position="33"/>
        <end position="53"/>
    </location>
</feature>
<dbReference type="AlphaFoldDB" id="A0A5C6N0G7"/>
<feature type="compositionally biased region" description="Basic and acidic residues" evidence="1">
    <location>
        <begin position="16"/>
        <end position="26"/>
    </location>
</feature>
<sequence length="116" mass="12242">MESPVGTLSSIRPRHREATLSLDRKNSNVKLESLGASKKPAPSSPSLTLSNSSIEECPTPLKDLGSRANAMRGANFHNRGSDRQGPCLGPPPNPHCTGPFMLLLWVVGPLGTGVST</sequence>
<evidence type="ECO:0000313" key="2">
    <source>
        <dbReference type="EMBL" id="TWW59220.1"/>
    </source>
</evidence>
<organism evidence="2 3">
    <name type="scientific">Takifugu flavidus</name>
    <name type="common">sansaifugu</name>
    <dbReference type="NCBI Taxonomy" id="433684"/>
    <lineage>
        <taxon>Eukaryota</taxon>
        <taxon>Metazoa</taxon>
        <taxon>Chordata</taxon>
        <taxon>Craniata</taxon>
        <taxon>Vertebrata</taxon>
        <taxon>Euteleostomi</taxon>
        <taxon>Actinopterygii</taxon>
        <taxon>Neopterygii</taxon>
        <taxon>Teleostei</taxon>
        <taxon>Neoteleostei</taxon>
        <taxon>Acanthomorphata</taxon>
        <taxon>Eupercaria</taxon>
        <taxon>Tetraodontiformes</taxon>
        <taxon>Tetradontoidea</taxon>
        <taxon>Tetraodontidae</taxon>
        <taxon>Takifugu</taxon>
    </lineage>
</organism>
<dbReference type="EMBL" id="RHFK02000019">
    <property type="protein sequence ID" value="TWW59220.1"/>
    <property type="molecule type" value="Genomic_DNA"/>
</dbReference>